<organism evidence="15 16">
    <name type="scientific">Vibrio scophthalmi</name>
    <dbReference type="NCBI Taxonomy" id="45658"/>
    <lineage>
        <taxon>Bacteria</taxon>
        <taxon>Pseudomonadati</taxon>
        <taxon>Pseudomonadota</taxon>
        <taxon>Gammaproteobacteria</taxon>
        <taxon>Vibrionales</taxon>
        <taxon>Vibrionaceae</taxon>
        <taxon>Vibrio</taxon>
    </lineage>
</organism>
<dbReference type="Pfam" id="PF02518">
    <property type="entry name" value="HATPase_c"/>
    <property type="match status" value="1"/>
</dbReference>
<dbReference type="SUPFAM" id="SSF52172">
    <property type="entry name" value="CheY-like"/>
    <property type="match status" value="1"/>
</dbReference>
<keyword evidence="12" id="KW-1133">Transmembrane helix</keyword>
<comment type="catalytic activity">
    <reaction evidence="1">
        <text>ATP + protein L-histidine = ADP + protein N-phospho-L-histidine.</text>
        <dbReference type="EC" id="2.7.13.3"/>
    </reaction>
</comment>
<dbReference type="GO" id="GO:0000155">
    <property type="term" value="F:phosphorelay sensor kinase activity"/>
    <property type="evidence" value="ECO:0007669"/>
    <property type="project" value="InterPro"/>
</dbReference>
<dbReference type="PROSITE" id="PS50110">
    <property type="entry name" value="RESPONSE_REGULATORY"/>
    <property type="match status" value="1"/>
</dbReference>
<evidence type="ECO:0000256" key="3">
    <source>
        <dbReference type="ARBA" id="ARBA00022553"/>
    </source>
</evidence>
<evidence type="ECO:0000256" key="2">
    <source>
        <dbReference type="ARBA" id="ARBA00012438"/>
    </source>
</evidence>
<gene>
    <name evidence="15" type="ORF">VSF3289_03467</name>
</gene>
<dbReference type="CDD" id="cd17546">
    <property type="entry name" value="REC_hyHK_CKI1_RcsC-like"/>
    <property type="match status" value="1"/>
</dbReference>
<evidence type="ECO:0000256" key="8">
    <source>
        <dbReference type="ARBA" id="ARBA00022840"/>
    </source>
</evidence>
<sequence length="809" mass="91982">MATIKHSIRLQILLASVVILTLVSAFALLNHYYKGLEGKLKTIQLSVAHSENLMLDIRRQEKDFISRVERRYLDDLQRTIIQLEDNLLLIEQQLEQHQLTLPFTSSEMHQAIERYSKTFVKLADQKILIEGDNQQGLIEHFKAAWFTLEENILDLGDKRFHQTILHLQESSYYFFRTFNPDHLTNAQKLIFELSFLSAGAPPSLQHAILDYQQSFNQLQSAYHTFGYDHKSGLHGDLRREIHTVEEKLNIMHKNLPQQIQAKLNTIDDTTHHILFALVTSLILVLGYVTWSITRLERRLVSSESEAQVSNKAKSAFLANMSHEIRTPLNGIIGMSQIMADTTLTPNQRDYLHAIETSSQTLLMLINDVLDLSKIESGHIEITPYPSQVRDAIYDTASMVAQKIKEKNIRMEIHISDDTPHCVKLDEHRLRQILMNLVSNAVKFTEHGAVTLEVTAHNDQGKTFLTFAVTDTGIGIEKDKQSDIFEPFKQEDGSITRQFGGTGLGLSISSQLVTLMGGELKIESEKGQGSRFYFRLPVELLERAPRKQQSIVSHVCVISCHQQINDALERTLVFYGVEKTTTVKDVAYAVPSDVIFLHYQSSDKTLCDLAQLQKLAPSTPIIIIQDLATNDFDFKDKVDGLIKYPILGMRVITTIQQSKQALYERMLHQGEASSMAITNGDQNIESNGARVLIVEDNQVNQQVVSLFLKNGNYQYDIANNGLEALNKVKQGNRYQMMLMDCMMPEMDGFTATKEIRQFEQSQNLPSTPIVALTASVLDQDIKKCTDVGMDDYLSKPLRKEKLYDMIKKYT</sequence>
<dbReference type="CDD" id="cd16922">
    <property type="entry name" value="HATPase_EvgS-ArcB-TorS-like"/>
    <property type="match status" value="1"/>
</dbReference>
<proteinExistence type="predicted"/>
<dbReference type="PROSITE" id="PS50109">
    <property type="entry name" value="HIS_KIN"/>
    <property type="match status" value="1"/>
</dbReference>
<evidence type="ECO:0000256" key="10">
    <source>
        <dbReference type="PROSITE-ProRule" id="PRU00169"/>
    </source>
</evidence>
<dbReference type="RefSeq" id="WP_069447598.1">
    <property type="nucleotide sequence ID" value="NZ_MDCJ01000007.1"/>
</dbReference>
<feature type="transmembrane region" description="Helical" evidence="12">
    <location>
        <begin position="12"/>
        <end position="33"/>
    </location>
</feature>
<comment type="caution">
    <text evidence="15">The sequence shown here is derived from an EMBL/GenBank/DDBJ whole genome shotgun (WGS) entry which is preliminary data.</text>
</comment>
<evidence type="ECO:0000256" key="1">
    <source>
        <dbReference type="ARBA" id="ARBA00000085"/>
    </source>
</evidence>
<keyword evidence="4" id="KW-0808">Transferase</keyword>
<reference evidence="15 16" key="1">
    <citation type="submission" date="2016-08" db="EMBL/GenBank/DDBJ databases">
        <title>Genome sequencing of Vibrio scophthalmi strain FP3289, an isolated from Paralichthys olivaceus.</title>
        <authorList>
            <person name="Han H.-J."/>
        </authorList>
    </citation>
    <scope>NUCLEOTIDE SEQUENCE [LARGE SCALE GENOMIC DNA]</scope>
    <source>
        <strain evidence="15 16">FP3289</strain>
    </source>
</reference>
<evidence type="ECO:0000313" key="15">
    <source>
        <dbReference type="EMBL" id="ODS04336.1"/>
    </source>
</evidence>
<dbReference type="PRINTS" id="PR00344">
    <property type="entry name" value="BCTRLSENSOR"/>
</dbReference>
<dbReference type="SMART" id="SM00448">
    <property type="entry name" value="REC"/>
    <property type="match status" value="1"/>
</dbReference>
<evidence type="ECO:0000256" key="11">
    <source>
        <dbReference type="SAM" id="Coils"/>
    </source>
</evidence>
<dbReference type="SMART" id="SM00387">
    <property type="entry name" value="HATPase_c"/>
    <property type="match status" value="1"/>
</dbReference>
<feature type="domain" description="Histidine kinase" evidence="13">
    <location>
        <begin position="319"/>
        <end position="539"/>
    </location>
</feature>
<feature type="transmembrane region" description="Helical" evidence="12">
    <location>
        <begin position="273"/>
        <end position="292"/>
    </location>
</feature>
<evidence type="ECO:0000256" key="7">
    <source>
        <dbReference type="ARBA" id="ARBA00022801"/>
    </source>
</evidence>
<dbReference type="Gene3D" id="3.40.50.2300">
    <property type="match status" value="1"/>
</dbReference>
<evidence type="ECO:0000259" key="13">
    <source>
        <dbReference type="PROSITE" id="PS50109"/>
    </source>
</evidence>
<feature type="domain" description="Response regulatory" evidence="14">
    <location>
        <begin position="689"/>
        <end position="809"/>
    </location>
</feature>
<feature type="modified residue" description="4-aspartylphosphate" evidence="10">
    <location>
        <position position="739"/>
    </location>
</feature>
<protein>
    <recommendedName>
        <fullName evidence="2">histidine kinase</fullName>
        <ecNumber evidence="2">2.7.13.3</ecNumber>
    </recommendedName>
</protein>
<evidence type="ECO:0000256" key="5">
    <source>
        <dbReference type="ARBA" id="ARBA00022741"/>
    </source>
</evidence>
<dbReference type="SMART" id="SM00388">
    <property type="entry name" value="HisKA"/>
    <property type="match status" value="1"/>
</dbReference>
<dbReference type="PANTHER" id="PTHR45339:SF1">
    <property type="entry name" value="HYBRID SIGNAL TRANSDUCTION HISTIDINE KINASE J"/>
    <property type="match status" value="1"/>
</dbReference>
<keyword evidence="12" id="KW-0472">Membrane</keyword>
<dbReference type="AlphaFoldDB" id="A0A1E3WEY0"/>
<evidence type="ECO:0000256" key="4">
    <source>
        <dbReference type="ARBA" id="ARBA00022679"/>
    </source>
</evidence>
<evidence type="ECO:0000313" key="16">
    <source>
        <dbReference type="Proteomes" id="UP000095131"/>
    </source>
</evidence>
<dbReference type="InterPro" id="IPR003594">
    <property type="entry name" value="HATPase_dom"/>
</dbReference>
<evidence type="ECO:0000256" key="6">
    <source>
        <dbReference type="ARBA" id="ARBA00022777"/>
    </source>
</evidence>
<dbReference type="GO" id="GO:0005524">
    <property type="term" value="F:ATP binding"/>
    <property type="evidence" value="ECO:0007669"/>
    <property type="project" value="UniProtKB-KW"/>
</dbReference>
<evidence type="ECO:0000256" key="9">
    <source>
        <dbReference type="ARBA" id="ARBA00023012"/>
    </source>
</evidence>
<dbReference type="InterPro" id="IPR005467">
    <property type="entry name" value="His_kinase_dom"/>
</dbReference>
<dbReference type="InterPro" id="IPR004358">
    <property type="entry name" value="Sig_transdc_His_kin-like_C"/>
</dbReference>
<dbReference type="EC" id="2.7.13.3" evidence="2"/>
<dbReference type="InterPro" id="IPR036890">
    <property type="entry name" value="HATPase_C_sf"/>
</dbReference>
<dbReference type="EMBL" id="MDCJ01000007">
    <property type="protein sequence ID" value="ODS04336.1"/>
    <property type="molecule type" value="Genomic_DNA"/>
</dbReference>
<dbReference type="InterPro" id="IPR036097">
    <property type="entry name" value="HisK_dim/P_sf"/>
</dbReference>
<keyword evidence="3 10" id="KW-0597">Phosphoprotein</keyword>
<dbReference type="FunFam" id="3.30.565.10:FF:000078">
    <property type="entry name" value="Two-component sensor histidine kinase"/>
    <property type="match status" value="1"/>
</dbReference>
<dbReference type="Pfam" id="PF00072">
    <property type="entry name" value="Response_reg"/>
    <property type="match status" value="1"/>
</dbReference>
<keyword evidence="11" id="KW-0175">Coiled coil</keyword>
<dbReference type="PANTHER" id="PTHR45339">
    <property type="entry name" value="HYBRID SIGNAL TRANSDUCTION HISTIDINE KINASE J"/>
    <property type="match status" value="1"/>
</dbReference>
<dbReference type="InterPro" id="IPR001789">
    <property type="entry name" value="Sig_transdc_resp-reg_receiver"/>
</dbReference>
<dbReference type="SUPFAM" id="SSF47384">
    <property type="entry name" value="Homodimeric domain of signal transducing histidine kinase"/>
    <property type="match status" value="1"/>
</dbReference>
<dbReference type="Gene3D" id="1.10.287.130">
    <property type="match status" value="1"/>
</dbReference>
<dbReference type="FunFam" id="1.10.287.130:FF:000002">
    <property type="entry name" value="Two-component osmosensing histidine kinase"/>
    <property type="match status" value="1"/>
</dbReference>
<dbReference type="GO" id="GO:0016787">
    <property type="term" value="F:hydrolase activity"/>
    <property type="evidence" value="ECO:0007669"/>
    <property type="project" value="UniProtKB-KW"/>
</dbReference>
<dbReference type="InterPro" id="IPR011006">
    <property type="entry name" value="CheY-like_superfamily"/>
</dbReference>
<evidence type="ECO:0000259" key="14">
    <source>
        <dbReference type="PROSITE" id="PS50110"/>
    </source>
</evidence>
<dbReference type="InterPro" id="IPR003661">
    <property type="entry name" value="HisK_dim/P_dom"/>
</dbReference>
<dbReference type="SUPFAM" id="SSF55874">
    <property type="entry name" value="ATPase domain of HSP90 chaperone/DNA topoisomerase II/histidine kinase"/>
    <property type="match status" value="1"/>
</dbReference>
<dbReference type="CDD" id="cd00082">
    <property type="entry name" value="HisKA"/>
    <property type="match status" value="1"/>
</dbReference>
<keyword evidence="5" id="KW-0547">Nucleotide-binding</keyword>
<keyword evidence="7" id="KW-0378">Hydrolase</keyword>
<dbReference type="PATRIC" id="fig|45658.8.peg.3426"/>
<keyword evidence="9" id="KW-0902">Two-component regulatory system</keyword>
<evidence type="ECO:0000256" key="12">
    <source>
        <dbReference type="SAM" id="Phobius"/>
    </source>
</evidence>
<dbReference type="Proteomes" id="UP000095131">
    <property type="component" value="Unassembled WGS sequence"/>
</dbReference>
<name>A0A1E3WEY0_9VIBR</name>
<dbReference type="OrthoDB" id="9810730at2"/>
<keyword evidence="12" id="KW-0812">Transmembrane</keyword>
<dbReference type="Gene3D" id="3.30.565.10">
    <property type="entry name" value="Histidine kinase-like ATPase, C-terminal domain"/>
    <property type="match status" value="1"/>
</dbReference>
<keyword evidence="8" id="KW-0067">ATP-binding</keyword>
<dbReference type="Pfam" id="PF00512">
    <property type="entry name" value="HisKA"/>
    <property type="match status" value="1"/>
</dbReference>
<keyword evidence="6 15" id="KW-0418">Kinase</keyword>
<feature type="coiled-coil region" evidence="11">
    <location>
        <begin position="73"/>
        <end position="100"/>
    </location>
</feature>
<accession>A0A1E3WEY0</accession>